<organism evidence="1 2">
    <name type="scientific">Falsiroseomonas tokyonensis</name>
    <dbReference type="NCBI Taxonomy" id="430521"/>
    <lineage>
        <taxon>Bacteria</taxon>
        <taxon>Pseudomonadati</taxon>
        <taxon>Pseudomonadota</taxon>
        <taxon>Alphaproteobacteria</taxon>
        <taxon>Acetobacterales</taxon>
        <taxon>Roseomonadaceae</taxon>
        <taxon>Falsiroseomonas</taxon>
    </lineage>
</organism>
<evidence type="ECO:0000313" key="1">
    <source>
        <dbReference type="EMBL" id="MFC3004026.1"/>
    </source>
</evidence>
<sequence>MRLALSLAAVSAGLFALGAVAVFLGGLCCPPAGFVAHLAPTAAAAAVLDPGSSAGRAGEDR</sequence>
<keyword evidence="2" id="KW-1185">Reference proteome</keyword>
<protein>
    <recommendedName>
        <fullName evidence="3">Lipoprotein</fullName>
    </recommendedName>
</protein>
<proteinExistence type="predicted"/>
<comment type="caution">
    <text evidence="1">The sequence shown here is derived from an EMBL/GenBank/DDBJ whole genome shotgun (WGS) entry which is preliminary data.</text>
</comment>
<evidence type="ECO:0000313" key="2">
    <source>
        <dbReference type="Proteomes" id="UP001595420"/>
    </source>
</evidence>
<accession>A0ABV7C4A9</accession>
<dbReference type="RefSeq" id="WP_216840469.1">
    <property type="nucleotide sequence ID" value="NZ_JAFNJS010000023.1"/>
</dbReference>
<dbReference type="EMBL" id="JBHRSB010000023">
    <property type="protein sequence ID" value="MFC3004026.1"/>
    <property type="molecule type" value="Genomic_DNA"/>
</dbReference>
<gene>
    <name evidence="1" type="ORF">ACFOD3_29335</name>
</gene>
<dbReference type="Proteomes" id="UP001595420">
    <property type="component" value="Unassembled WGS sequence"/>
</dbReference>
<name>A0ABV7C4A9_9PROT</name>
<reference evidence="2" key="1">
    <citation type="journal article" date="2019" name="Int. J. Syst. Evol. Microbiol.">
        <title>The Global Catalogue of Microorganisms (GCM) 10K type strain sequencing project: providing services to taxonomists for standard genome sequencing and annotation.</title>
        <authorList>
            <consortium name="The Broad Institute Genomics Platform"/>
            <consortium name="The Broad Institute Genome Sequencing Center for Infectious Disease"/>
            <person name="Wu L."/>
            <person name="Ma J."/>
        </authorList>
    </citation>
    <scope>NUCLEOTIDE SEQUENCE [LARGE SCALE GENOMIC DNA]</scope>
    <source>
        <strain evidence="2">CGMCC 1.16855</strain>
    </source>
</reference>
<evidence type="ECO:0008006" key="3">
    <source>
        <dbReference type="Google" id="ProtNLM"/>
    </source>
</evidence>